<feature type="compositionally biased region" description="Low complexity" evidence="1">
    <location>
        <begin position="135"/>
        <end position="172"/>
    </location>
</feature>
<sequence length="331" mass="34839">MRASVLAIAATVAAAANNQTATTKVFSLEVGTVGVHASRNQDSVLIPCKSNVCVPTGSATLEFCRKACNRETGEHDCTTNCACNGTTPGYMCAGICNKAKTADECGSPVFQTCSGEDLVCDRTPPSPAPSPSPAPTTNAPTTNAPTTSAPTTSAPTTGAPTTSEPPTHSPTFTPSPSPAPTPTAPGPVPTTNAPPTSAPSQRVRFVKLLNPGEAHLIEYYTGLYFGPGQNNANDGFIWNPSVGSIKSISGNSCLDAYVAVDHNVYVHTYPCDDSNPNQWWLYDSSLHQLRHKTHSTMCLDADPNDANKKVQMYLCSPGNANQYFDMRPILS</sequence>
<feature type="compositionally biased region" description="Pro residues" evidence="1">
    <location>
        <begin position="173"/>
        <end position="188"/>
    </location>
</feature>
<keyword evidence="2" id="KW-0732">Signal</keyword>
<evidence type="ECO:0000313" key="4">
    <source>
        <dbReference type="EMBL" id="AIG55977.1"/>
    </source>
</evidence>
<dbReference type="InterPro" id="IPR035992">
    <property type="entry name" value="Ricin_B-like_lectins"/>
</dbReference>
<feature type="compositionally biased region" description="Low complexity" evidence="1">
    <location>
        <begin position="189"/>
        <end position="199"/>
    </location>
</feature>
<feature type="domain" description="Ricin B lectin" evidence="3">
    <location>
        <begin position="203"/>
        <end position="327"/>
    </location>
</feature>
<organism evidence="4">
    <name type="scientific">Achlya hypogyna</name>
    <name type="common">Oomycete</name>
    <name type="synonym">Protoachlya hypogyna</name>
    <dbReference type="NCBI Taxonomy" id="1202772"/>
    <lineage>
        <taxon>Eukaryota</taxon>
        <taxon>Sar</taxon>
        <taxon>Stramenopiles</taxon>
        <taxon>Oomycota</taxon>
        <taxon>Saprolegniomycetes</taxon>
        <taxon>Saprolegniales</taxon>
        <taxon>Achlyaceae</taxon>
        <taxon>Achlya</taxon>
    </lineage>
</organism>
<feature type="region of interest" description="Disordered" evidence="1">
    <location>
        <begin position="122"/>
        <end position="199"/>
    </location>
</feature>
<dbReference type="EMBL" id="KM038516">
    <property type="protein sequence ID" value="AIG55977.1"/>
    <property type="molecule type" value="Genomic_DNA"/>
</dbReference>
<reference evidence="4" key="1">
    <citation type="journal article" date="2014" name="Genome Biol. Evol.">
        <title>The secreted proteins of Achlya hypogyna and Thraustotheca clavata identify the ancestral oomycete secretome and reveal gene acquisitions by horizontal gene transfer.</title>
        <authorList>
            <person name="Misner I."/>
            <person name="Blouin N."/>
            <person name="Leonard G."/>
            <person name="Richards T.A."/>
            <person name="Lane C.E."/>
        </authorList>
    </citation>
    <scope>NUCLEOTIDE SEQUENCE</scope>
    <source>
        <strain evidence="4">ATCC 48635</strain>
    </source>
</reference>
<dbReference type="SUPFAM" id="SSF50370">
    <property type="entry name" value="Ricin B-like lectins"/>
    <property type="match status" value="1"/>
</dbReference>
<feature type="chain" id="PRO_5012135974" evidence="2">
    <location>
        <begin position="16"/>
        <end position="331"/>
    </location>
</feature>
<evidence type="ECO:0000256" key="1">
    <source>
        <dbReference type="SAM" id="MobiDB-lite"/>
    </source>
</evidence>
<evidence type="ECO:0000259" key="3">
    <source>
        <dbReference type="SMART" id="SM00458"/>
    </source>
</evidence>
<dbReference type="PRINTS" id="PR01217">
    <property type="entry name" value="PRICHEXTENSN"/>
</dbReference>
<dbReference type="PROSITE" id="PS50231">
    <property type="entry name" value="RICIN_B_LECTIN"/>
    <property type="match status" value="1"/>
</dbReference>
<feature type="compositionally biased region" description="Pro residues" evidence="1">
    <location>
        <begin position="124"/>
        <end position="134"/>
    </location>
</feature>
<dbReference type="InterPro" id="IPR000772">
    <property type="entry name" value="Ricin_B_lectin"/>
</dbReference>
<dbReference type="Gene3D" id="2.80.10.50">
    <property type="match status" value="1"/>
</dbReference>
<feature type="signal peptide" evidence="2">
    <location>
        <begin position="1"/>
        <end position="15"/>
    </location>
</feature>
<evidence type="ECO:0000256" key="2">
    <source>
        <dbReference type="SAM" id="SignalP"/>
    </source>
</evidence>
<dbReference type="AlphaFoldDB" id="A0A0A7CM88"/>
<name>A0A0A7CM88_ACHHY</name>
<proteinExistence type="predicted"/>
<accession>A0A0A7CM88</accession>
<dbReference type="SMART" id="SM00458">
    <property type="entry name" value="RICIN"/>
    <property type="match status" value="1"/>
</dbReference>
<dbReference type="Pfam" id="PF00652">
    <property type="entry name" value="Ricin_B_lectin"/>
    <property type="match status" value="1"/>
</dbReference>
<protein>
    <submittedName>
        <fullName evidence="4">Secreted protein</fullName>
    </submittedName>
</protein>